<name>A0A8J6Z1M6_9RHOB</name>
<dbReference type="GO" id="GO:0005975">
    <property type="term" value="P:carbohydrate metabolic process"/>
    <property type="evidence" value="ECO:0007669"/>
    <property type="project" value="InterPro"/>
</dbReference>
<dbReference type="EMBL" id="JACVXA010000068">
    <property type="protein sequence ID" value="MBE3640028.1"/>
    <property type="molecule type" value="Genomic_DNA"/>
</dbReference>
<dbReference type="InterPro" id="IPR008928">
    <property type="entry name" value="6-hairpin_glycosidase_sf"/>
</dbReference>
<dbReference type="InterPro" id="IPR012341">
    <property type="entry name" value="6hp_glycosidase-like_sf"/>
</dbReference>
<keyword evidence="4" id="KW-1185">Reference proteome</keyword>
<dbReference type="InterPro" id="IPR010819">
    <property type="entry name" value="AGE/CE"/>
</dbReference>
<dbReference type="GO" id="GO:0016853">
    <property type="term" value="F:isomerase activity"/>
    <property type="evidence" value="ECO:0007669"/>
    <property type="project" value="UniProtKB-KW"/>
</dbReference>
<comment type="caution">
    <text evidence="3">The sequence shown here is derived from an EMBL/GenBank/DDBJ whole genome shotgun (WGS) entry which is preliminary data.</text>
</comment>
<dbReference type="PANTHER" id="PTHR15108">
    <property type="entry name" value="N-ACYLGLUCOSAMINE-2-EPIMERASE"/>
    <property type="match status" value="1"/>
</dbReference>
<dbReference type="Pfam" id="PF07221">
    <property type="entry name" value="GlcNAc_2-epim"/>
    <property type="match status" value="1"/>
</dbReference>
<protein>
    <submittedName>
        <fullName evidence="3">AGE family epimerase/isomerase</fullName>
    </submittedName>
</protein>
<evidence type="ECO:0000256" key="1">
    <source>
        <dbReference type="ARBA" id="ARBA00008558"/>
    </source>
</evidence>
<gene>
    <name evidence="3" type="ORF">ICN82_17630</name>
</gene>
<evidence type="ECO:0000313" key="3">
    <source>
        <dbReference type="EMBL" id="MBE3640028.1"/>
    </source>
</evidence>
<dbReference type="Proteomes" id="UP000609121">
    <property type="component" value="Unassembled WGS sequence"/>
</dbReference>
<organism evidence="3 4">
    <name type="scientific">Mangrovicoccus algicola</name>
    <dbReference type="NCBI Taxonomy" id="2771008"/>
    <lineage>
        <taxon>Bacteria</taxon>
        <taxon>Pseudomonadati</taxon>
        <taxon>Pseudomonadota</taxon>
        <taxon>Alphaproteobacteria</taxon>
        <taxon>Rhodobacterales</taxon>
        <taxon>Paracoccaceae</taxon>
        <taxon>Mangrovicoccus</taxon>
    </lineage>
</organism>
<reference evidence="3" key="1">
    <citation type="submission" date="2020-09" db="EMBL/GenBank/DDBJ databases">
        <title>A novel bacterium of genus Mangrovicoccus, isolated from South China Sea.</title>
        <authorList>
            <person name="Huang H."/>
            <person name="Mo K."/>
            <person name="Hu Y."/>
        </authorList>
    </citation>
    <scope>NUCLEOTIDE SEQUENCE</scope>
    <source>
        <strain evidence="3">HB182678</strain>
    </source>
</reference>
<comment type="similarity">
    <text evidence="1">Belongs to the N-acylglucosamine 2-epimerase family.</text>
</comment>
<keyword evidence="2" id="KW-0413">Isomerase</keyword>
<dbReference type="RefSeq" id="WP_193185453.1">
    <property type="nucleotide sequence ID" value="NZ_JACVXA010000068.1"/>
</dbReference>
<accession>A0A8J6Z1M6</accession>
<sequence>MTDPLPLASADAAGSWLQDPVHLAFLREDAARQAGFFARSLRADGGFDLLDLDGTPLPRGPQELHTTTRMVHSFALARCHGIAGGEAVIDAGMAFLRDHHRDARHGGYLASAGAGGDGTKLAYGHMFVLLAAASAGLAGHPQADALLADVAEVLETRFWDAEAGLFRDEFTRDWQPFSDYRGMNANMHAAEAHLAAYEATGETVFLERAGRILKVFTARIAPRHGWRLPEHYTADWQVDPGYAGNPMFRPRGTTPGHSLELARLLLQHWDLTGRPGDAAPARARRLVAQAVEDAWRPDGGFAYTLDFGGGVDVADRYWWPVTEGIGVMAALIKLGGAEAEADEALYRRFWEFAAAHLVDHERGGWYPELDEAGRPAARQFTGKPDIYHSLQAVLFPPVPGLSRSTPPARAG</sequence>
<dbReference type="SUPFAM" id="SSF48208">
    <property type="entry name" value="Six-hairpin glycosidases"/>
    <property type="match status" value="1"/>
</dbReference>
<proteinExistence type="inferred from homology"/>
<dbReference type="Gene3D" id="1.50.10.10">
    <property type="match status" value="1"/>
</dbReference>
<evidence type="ECO:0000313" key="4">
    <source>
        <dbReference type="Proteomes" id="UP000609121"/>
    </source>
</evidence>
<evidence type="ECO:0000256" key="2">
    <source>
        <dbReference type="ARBA" id="ARBA00023235"/>
    </source>
</evidence>
<dbReference type="AlphaFoldDB" id="A0A8J6Z1M6"/>